<dbReference type="Proteomes" id="UP000006755">
    <property type="component" value="Unassembled WGS sequence"/>
</dbReference>
<dbReference type="HAMAP" id="MF_00657">
    <property type="entry name" value="Hydroxyl_YbiX"/>
    <property type="match status" value="1"/>
</dbReference>
<feature type="domain" description="Fe2OG dioxygenase" evidence="8">
    <location>
        <begin position="78"/>
        <end position="176"/>
    </location>
</feature>
<dbReference type="GO" id="GO:0006879">
    <property type="term" value="P:intracellular iron ion homeostasis"/>
    <property type="evidence" value="ECO:0007669"/>
    <property type="project" value="TreeGrafter"/>
</dbReference>
<evidence type="ECO:0000256" key="2">
    <source>
        <dbReference type="ARBA" id="ARBA00022723"/>
    </source>
</evidence>
<dbReference type="InterPro" id="IPR044862">
    <property type="entry name" value="Pro_4_hyd_alph_FE2OG_OXY"/>
</dbReference>
<dbReference type="AlphaFoldDB" id="K2JLT1"/>
<evidence type="ECO:0000256" key="4">
    <source>
        <dbReference type="ARBA" id="ARBA00022964"/>
    </source>
</evidence>
<comment type="caution">
    <text evidence="9">The sequence shown here is derived from an EMBL/GenBank/DDBJ whole genome shotgun (WGS) entry which is preliminary data.</text>
</comment>
<accession>K2JLT1</accession>
<dbReference type="PATRIC" id="fig|745411.4.peg.1039"/>
<proteinExistence type="inferred from homology"/>
<dbReference type="PANTHER" id="PTHR41536:SF1">
    <property type="entry name" value="PKHD-TYPE HYDROXYLASE YBIX"/>
    <property type="match status" value="1"/>
</dbReference>
<keyword evidence="6 7" id="KW-0408">Iron</keyword>
<evidence type="ECO:0000313" key="10">
    <source>
        <dbReference type="Proteomes" id="UP000006755"/>
    </source>
</evidence>
<dbReference type="InterPro" id="IPR005123">
    <property type="entry name" value="Oxoglu/Fe-dep_dioxygenase_dom"/>
</dbReference>
<dbReference type="OrthoDB" id="9812472at2"/>
<keyword evidence="10" id="KW-1185">Reference proteome</keyword>
<dbReference type="Pfam" id="PF18331">
    <property type="entry name" value="PKHD_C"/>
    <property type="match status" value="1"/>
</dbReference>
<dbReference type="GO" id="GO:0006974">
    <property type="term" value="P:DNA damage response"/>
    <property type="evidence" value="ECO:0007669"/>
    <property type="project" value="TreeGrafter"/>
</dbReference>
<comment type="cofactor">
    <cofactor evidence="1 7">
        <name>L-ascorbate</name>
        <dbReference type="ChEBI" id="CHEBI:38290"/>
    </cofactor>
</comment>
<evidence type="ECO:0000256" key="1">
    <source>
        <dbReference type="ARBA" id="ARBA00001961"/>
    </source>
</evidence>
<dbReference type="SUPFAM" id="SSF51197">
    <property type="entry name" value="Clavaminate synthase-like"/>
    <property type="match status" value="1"/>
</dbReference>
<evidence type="ECO:0000256" key="6">
    <source>
        <dbReference type="ARBA" id="ARBA00023004"/>
    </source>
</evidence>
<dbReference type="GO" id="GO:0031418">
    <property type="term" value="F:L-ascorbic acid binding"/>
    <property type="evidence" value="ECO:0007669"/>
    <property type="project" value="UniProtKB-KW"/>
</dbReference>
<organism evidence="9 10">
    <name type="scientific">Gallaecimonas xiamenensis 3-C-1</name>
    <dbReference type="NCBI Taxonomy" id="745411"/>
    <lineage>
        <taxon>Bacteria</taxon>
        <taxon>Pseudomonadati</taxon>
        <taxon>Pseudomonadota</taxon>
        <taxon>Gammaproteobacteria</taxon>
        <taxon>Enterobacterales</taxon>
        <taxon>Gallaecimonadaceae</taxon>
        <taxon>Gallaecimonas</taxon>
    </lineage>
</organism>
<dbReference type="RefSeq" id="WP_008483397.1">
    <property type="nucleotide sequence ID" value="NZ_AMRI01000005.1"/>
</dbReference>
<dbReference type="InterPro" id="IPR006620">
    <property type="entry name" value="Pro_4_hyd_alph"/>
</dbReference>
<dbReference type="Gene3D" id="4.10.860.20">
    <property type="entry name" value="Rabenosyn, Rab binding domain"/>
    <property type="match status" value="1"/>
</dbReference>
<feature type="binding site" evidence="7">
    <location>
        <position position="157"/>
    </location>
    <ligand>
        <name>Fe cation</name>
        <dbReference type="ChEBI" id="CHEBI:24875"/>
    </ligand>
</feature>
<evidence type="ECO:0000256" key="3">
    <source>
        <dbReference type="ARBA" id="ARBA00022896"/>
    </source>
</evidence>
<dbReference type="SMART" id="SM00702">
    <property type="entry name" value="P4Hc"/>
    <property type="match status" value="1"/>
</dbReference>
<dbReference type="InterPro" id="IPR023550">
    <property type="entry name" value="PKHD_hydroxylase"/>
</dbReference>
<feature type="binding site" evidence="7">
    <location>
        <position position="96"/>
    </location>
    <ligand>
        <name>Fe cation</name>
        <dbReference type="ChEBI" id="CHEBI:24875"/>
    </ligand>
</feature>
<dbReference type="PROSITE" id="PS51471">
    <property type="entry name" value="FE2OG_OXY"/>
    <property type="match status" value="1"/>
</dbReference>
<evidence type="ECO:0000256" key="5">
    <source>
        <dbReference type="ARBA" id="ARBA00023002"/>
    </source>
</evidence>
<evidence type="ECO:0000256" key="7">
    <source>
        <dbReference type="HAMAP-Rule" id="MF_00657"/>
    </source>
</evidence>
<comment type="cofactor">
    <cofactor evidence="7">
        <name>Fe(2+)</name>
        <dbReference type="ChEBI" id="CHEBI:29033"/>
    </cofactor>
    <text evidence="7">Binds 1 Fe(2+) ion per subunit.</text>
</comment>
<gene>
    <name evidence="9" type="ORF">B3C1_05225</name>
</gene>
<dbReference type="NCBIfam" id="NF003975">
    <property type="entry name" value="PRK05467.1-4"/>
    <property type="match status" value="1"/>
</dbReference>
<dbReference type="EMBL" id="AMRI01000005">
    <property type="protein sequence ID" value="EKE76283.1"/>
    <property type="molecule type" value="Genomic_DNA"/>
</dbReference>
<keyword evidence="5 7" id="KW-0560">Oxidoreductase</keyword>
<keyword evidence="3 7" id="KW-0847">Vitamin C</keyword>
<feature type="binding site" evidence="7">
    <location>
        <position position="167"/>
    </location>
    <ligand>
        <name>2-oxoglutarate</name>
        <dbReference type="ChEBI" id="CHEBI:16810"/>
    </ligand>
</feature>
<feature type="binding site" evidence="7">
    <location>
        <position position="98"/>
    </location>
    <ligand>
        <name>Fe cation</name>
        <dbReference type="ChEBI" id="CHEBI:24875"/>
    </ligand>
</feature>
<dbReference type="eggNOG" id="COG3128">
    <property type="taxonomic scope" value="Bacteria"/>
</dbReference>
<dbReference type="InterPro" id="IPR041097">
    <property type="entry name" value="PKHD_C"/>
</dbReference>
<dbReference type="GO" id="GO:0005506">
    <property type="term" value="F:iron ion binding"/>
    <property type="evidence" value="ECO:0007669"/>
    <property type="project" value="UniProtKB-UniRule"/>
</dbReference>
<evidence type="ECO:0000313" key="9">
    <source>
        <dbReference type="EMBL" id="EKE76283.1"/>
    </source>
</evidence>
<dbReference type="STRING" id="745411.B3C1_05225"/>
<dbReference type="GO" id="GO:0016706">
    <property type="term" value="F:2-oxoglutarate-dependent dioxygenase activity"/>
    <property type="evidence" value="ECO:0007669"/>
    <property type="project" value="UniProtKB-UniRule"/>
</dbReference>
<protein>
    <submittedName>
        <fullName evidence="9">Fe(II)-dependent oxygenase superfamily protein</fullName>
    </submittedName>
</protein>
<keyword evidence="2 7" id="KW-0479">Metal-binding</keyword>
<dbReference type="Gene3D" id="2.60.120.620">
    <property type="entry name" value="q2cbj1_9rhob like domain"/>
    <property type="match status" value="1"/>
</dbReference>
<keyword evidence="4 7" id="KW-0223">Dioxygenase</keyword>
<name>K2JLT1_9GAMM</name>
<reference evidence="9 10" key="1">
    <citation type="journal article" date="2012" name="J. Bacteriol.">
        <title>Genome Sequence of Gallaecimonas xiamenensis Type Strain 3-C-1.</title>
        <authorList>
            <person name="Lai Q."/>
            <person name="Wang L."/>
            <person name="Wang W."/>
            <person name="Shao Z."/>
        </authorList>
    </citation>
    <scope>NUCLEOTIDE SEQUENCE [LARGE SCALE GENOMIC DNA]</scope>
    <source>
        <strain evidence="9 10">3-C-1</strain>
    </source>
</reference>
<sequence>MLIAIDNVLSKDEVAQCRAVLDGLDWIDGNQTSGPLAASQKQNQQLSRDDAQANEVGKAIVERLLADPRFISAALPLKFYPPLFNRYQGGQAFGNHIDNAIRHTPDGMVRTDLSATLFLTEPEDYQGGELIIEDTYGSHSVKLAAGALVLYPSTSLHRVEPVTQGARTSAFMWLQSMVRDEGQRRLLYELDGSIQRLAGSQHPEVTALTGIYHNLVRRWADS</sequence>
<dbReference type="NCBIfam" id="NF003974">
    <property type="entry name" value="PRK05467.1-3"/>
    <property type="match status" value="1"/>
</dbReference>
<dbReference type="Pfam" id="PF13640">
    <property type="entry name" value="2OG-FeII_Oxy_3"/>
    <property type="match status" value="1"/>
</dbReference>
<evidence type="ECO:0000259" key="8">
    <source>
        <dbReference type="PROSITE" id="PS51471"/>
    </source>
</evidence>
<dbReference type="PANTHER" id="PTHR41536">
    <property type="entry name" value="PKHD-TYPE HYDROXYLASE YBIX"/>
    <property type="match status" value="1"/>
</dbReference>